<organism evidence="2 3">
    <name type="scientific">Diplogelasinospora grovesii</name>
    <dbReference type="NCBI Taxonomy" id="303347"/>
    <lineage>
        <taxon>Eukaryota</taxon>
        <taxon>Fungi</taxon>
        <taxon>Dikarya</taxon>
        <taxon>Ascomycota</taxon>
        <taxon>Pezizomycotina</taxon>
        <taxon>Sordariomycetes</taxon>
        <taxon>Sordariomycetidae</taxon>
        <taxon>Sordariales</taxon>
        <taxon>Diplogelasinosporaceae</taxon>
        <taxon>Diplogelasinospora</taxon>
    </lineage>
</organism>
<reference evidence="3" key="1">
    <citation type="journal article" date="2023" name="Mol. Phylogenet. Evol.">
        <title>Genome-scale phylogeny and comparative genomics of the fungal order Sordariales.</title>
        <authorList>
            <person name="Hensen N."/>
            <person name="Bonometti L."/>
            <person name="Westerberg I."/>
            <person name="Brannstrom I.O."/>
            <person name="Guillou S."/>
            <person name="Cros-Aarteil S."/>
            <person name="Calhoun S."/>
            <person name="Haridas S."/>
            <person name="Kuo A."/>
            <person name="Mondo S."/>
            <person name="Pangilinan J."/>
            <person name="Riley R."/>
            <person name="LaButti K."/>
            <person name="Andreopoulos B."/>
            <person name="Lipzen A."/>
            <person name="Chen C."/>
            <person name="Yan M."/>
            <person name="Daum C."/>
            <person name="Ng V."/>
            <person name="Clum A."/>
            <person name="Steindorff A."/>
            <person name="Ohm R.A."/>
            <person name="Martin F."/>
            <person name="Silar P."/>
            <person name="Natvig D.O."/>
            <person name="Lalanne C."/>
            <person name="Gautier V."/>
            <person name="Ament-Velasquez S.L."/>
            <person name="Kruys A."/>
            <person name="Hutchinson M.I."/>
            <person name="Powell A.J."/>
            <person name="Barry K."/>
            <person name="Miller A.N."/>
            <person name="Grigoriev I.V."/>
            <person name="Debuchy R."/>
            <person name="Gladieux P."/>
            <person name="Hiltunen Thoren M."/>
            <person name="Johannesson H."/>
        </authorList>
    </citation>
    <scope>NUCLEOTIDE SEQUENCE [LARGE SCALE GENOMIC DNA]</scope>
    <source>
        <strain evidence="3">CBS 340.73</strain>
    </source>
</reference>
<protein>
    <submittedName>
        <fullName evidence="2">Uncharacterized protein</fullName>
    </submittedName>
</protein>
<proteinExistence type="predicted"/>
<evidence type="ECO:0000313" key="2">
    <source>
        <dbReference type="EMBL" id="KAK3939178.1"/>
    </source>
</evidence>
<sequence>MASSFGAVQNELKTLDARLWGCTSHVWTVSNIAHLILSDVFTQHPPSPLSASFMGEGARCPTSGAPSQLGLGGSALTRYHSFSPRLRSTCTSPDSLQTARMSGELWPNDRRPSRKIFCPQHAADGWGEPLRLPPGDLSRFLSLQTRLPSHEMKNLKDGQQNSPYHPRLTQGPSEFGAAKSHRQGSEKLSDPLFGVRTKLSDPACSTLAPARPASLVGQLRAQKPFRPVSPCAAFVW</sequence>
<feature type="region of interest" description="Disordered" evidence="1">
    <location>
        <begin position="153"/>
        <end position="192"/>
    </location>
</feature>
<dbReference type="Proteomes" id="UP001303473">
    <property type="component" value="Unassembled WGS sequence"/>
</dbReference>
<gene>
    <name evidence="2" type="ORF">QBC46DRAFT_450561</name>
</gene>
<name>A0AAN6N6L9_9PEZI</name>
<evidence type="ECO:0000313" key="3">
    <source>
        <dbReference type="Proteomes" id="UP001303473"/>
    </source>
</evidence>
<evidence type="ECO:0000256" key="1">
    <source>
        <dbReference type="SAM" id="MobiDB-lite"/>
    </source>
</evidence>
<dbReference type="EMBL" id="MU853815">
    <property type="protein sequence ID" value="KAK3939178.1"/>
    <property type="molecule type" value="Genomic_DNA"/>
</dbReference>
<comment type="caution">
    <text evidence="2">The sequence shown here is derived from an EMBL/GenBank/DDBJ whole genome shotgun (WGS) entry which is preliminary data.</text>
</comment>
<keyword evidence="3" id="KW-1185">Reference proteome</keyword>
<dbReference type="AlphaFoldDB" id="A0AAN6N6L9"/>
<accession>A0AAN6N6L9</accession>